<keyword evidence="1" id="KW-1133">Transmembrane helix</keyword>
<accession>A0ABP9V6M7</accession>
<dbReference type="EMBL" id="BAABRL010000007">
    <property type="protein sequence ID" value="GAA5496267.1"/>
    <property type="molecule type" value="Genomic_DNA"/>
</dbReference>
<evidence type="ECO:0008006" key="4">
    <source>
        <dbReference type="Google" id="ProtNLM"/>
    </source>
</evidence>
<keyword evidence="3" id="KW-1185">Reference proteome</keyword>
<evidence type="ECO:0000313" key="2">
    <source>
        <dbReference type="EMBL" id="GAA5496267.1"/>
    </source>
</evidence>
<proteinExistence type="predicted"/>
<keyword evidence="1" id="KW-0472">Membrane</keyword>
<evidence type="ECO:0000313" key="3">
    <source>
        <dbReference type="Proteomes" id="UP001424741"/>
    </source>
</evidence>
<keyword evidence="1" id="KW-0812">Transmembrane</keyword>
<organism evidence="2 3">
    <name type="scientific">Rubritalea halochordaticola</name>
    <dbReference type="NCBI Taxonomy" id="714537"/>
    <lineage>
        <taxon>Bacteria</taxon>
        <taxon>Pseudomonadati</taxon>
        <taxon>Verrucomicrobiota</taxon>
        <taxon>Verrucomicrobiia</taxon>
        <taxon>Verrucomicrobiales</taxon>
        <taxon>Rubritaleaceae</taxon>
        <taxon>Rubritalea</taxon>
    </lineage>
</organism>
<dbReference type="RefSeq" id="WP_346188961.1">
    <property type="nucleotide sequence ID" value="NZ_BAABRL010000007.1"/>
</dbReference>
<sequence length="296" mass="34292">MKATELEPAERDPKAIRRTVIILIILMIGGGSLIWWKYQQSEKEKMVEVEKGRSPIIGRLTSNFKAIAQDGKARDLFQLEGKLWVVAPIVASQPEENEVVFREMKRLADHYKDEERFHLVCLSVEDPNKVGYEKLAEVADKVGADIDRWWFLAADQKEIRGYMKDNLKIGLVTEHKGDDIQKYGKLDVPAKLRIVDQSRRLRGKVEHYDFDIAKNIELRTREEIAKDPELAKRPESAVYLNMTQEFQKRMVKVIDYTLEEKESDKDPDYKTALLVVIAIVLFIIIQGIRLRKRVNG</sequence>
<reference evidence="2 3" key="1">
    <citation type="submission" date="2024-02" db="EMBL/GenBank/DDBJ databases">
        <title>Rubritalea halochordaticola NBRC 107102.</title>
        <authorList>
            <person name="Ichikawa N."/>
            <person name="Katano-Makiyama Y."/>
            <person name="Hidaka K."/>
        </authorList>
    </citation>
    <scope>NUCLEOTIDE SEQUENCE [LARGE SCALE GENOMIC DNA]</scope>
    <source>
        <strain evidence="2 3">NBRC 107102</strain>
    </source>
</reference>
<comment type="caution">
    <text evidence="2">The sequence shown here is derived from an EMBL/GenBank/DDBJ whole genome shotgun (WGS) entry which is preliminary data.</text>
</comment>
<dbReference type="Gene3D" id="3.40.30.10">
    <property type="entry name" value="Glutaredoxin"/>
    <property type="match status" value="1"/>
</dbReference>
<name>A0ABP9V6M7_9BACT</name>
<protein>
    <recommendedName>
        <fullName evidence="4">SCO family protein</fullName>
    </recommendedName>
</protein>
<gene>
    <name evidence="2" type="ORF">Rhal01_02450</name>
</gene>
<feature type="transmembrane region" description="Helical" evidence="1">
    <location>
        <begin position="20"/>
        <end position="38"/>
    </location>
</feature>
<dbReference type="InterPro" id="IPR036249">
    <property type="entry name" value="Thioredoxin-like_sf"/>
</dbReference>
<evidence type="ECO:0000256" key="1">
    <source>
        <dbReference type="SAM" id="Phobius"/>
    </source>
</evidence>
<dbReference type="SUPFAM" id="SSF52833">
    <property type="entry name" value="Thioredoxin-like"/>
    <property type="match status" value="1"/>
</dbReference>
<feature type="transmembrane region" description="Helical" evidence="1">
    <location>
        <begin position="271"/>
        <end position="290"/>
    </location>
</feature>
<dbReference type="Proteomes" id="UP001424741">
    <property type="component" value="Unassembled WGS sequence"/>
</dbReference>